<dbReference type="Proteomes" id="UP001561046">
    <property type="component" value="Unassembled WGS sequence"/>
</dbReference>
<feature type="transmembrane region" description="Helical" evidence="1">
    <location>
        <begin position="20"/>
        <end position="41"/>
    </location>
</feature>
<protein>
    <recommendedName>
        <fullName evidence="4">Phosphatase PAP2 family protein</fullName>
    </recommendedName>
</protein>
<dbReference type="EMBL" id="JBFYGN010000010">
    <property type="protein sequence ID" value="MEX8193349.1"/>
    <property type="molecule type" value="Genomic_DNA"/>
</dbReference>
<comment type="caution">
    <text evidence="2">The sequence shown here is derived from an EMBL/GenBank/DDBJ whole genome shotgun (WGS) entry which is preliminary data.</text>
</comment>
<keyword evidence="3" id="KW-1185">Reference proteome</keyword>
<organism evidence="2 3">
    <name type="scientific">Comamonas guangdongensis</name>
    <dbReference type="NCBI Taxonomy" id="510515"/>
    <lineage>
        <taxon>Bacteria</taxon>
        <taxon>Pseudomonadati</taxon>
        <taxon>Pseudomonadota</taxon>
        <taxon>Betaproteobacteria</taxon>
        <taxon>Burkholderiales</taxon>
        <taxon>Comamonadaceae</taxon>
        <taxon>Comamonas</taxon>
    </lineage>
</organism>
<sequence>MSLSRILPPSPAAAKSRGLLFWTLCTLLVFYAIYPAANWLAAQRAERHDFVTPWDALIPLVPEFIWVYFSFFVFIALPVWLLDKSAIDALGRRQVLATILCGLVFAFFPANLGFERVIPEDQPYRSIFTLMFAVDRPHNLLPSLHIVYTLATGWAVVASQWRLGRRGLSLLIALWGLAICASTMLVHQHHILDVVTAALLVALLAVLIRPAAAAAPIPSAAAGIL</sequence>
<feature type="transmembrane region" description="Helical" evidence="1">
    <location>
        <begin position="64"/>
        <end position="83"/>
    </location>
</feature>
<keyword evidence="1" id="KW-1133">Transmembrane helix</keyword>
<feature type="transmembrane region" description="Helical" evidence="1">
    <location>
        <begin position="95"/>
        <end position="114"/>
    </location>
</feature>
<keyword evidence="1" id="KW-0812">Transmembrane</keyword>
<feature type="transmembrane region" description="Helical" evidence="1">
    <location>
        <begin position="168"/>
        <end position="185"/>
    </location>
</feature>
<feature type="transmembrane region" description="Helical" evidence="1">
    <location>
        <begin position="140"/>
        <end position="161"/>
    </location>
</feature>
<proteinExistence type="predicted"/>
<keyword evidence="1" id="KW-0472">Membrane</keyword>
<gene>
    <name evidence="2" type="ORF">AB6724_10900</name>
</gene>
<reference evidence="2 3" key="1">
    <citation type="journal article" date="2013" name="Int. J. Syst. Evol. Microbiol.">
        <title>Comamonas guangdongensis sp. nov., isolated from subterranean forest sediment, and emended description of the genus Comamonas.</title>
        <authorList>
            <person name="Zhang J."/>
            <person name="Wang Y."/>
            <person name="Zhou S."/>
            <person name="Wu C."/>
            <person name="He J."/>
            <person name="Li F."/>
        </authorList>
    </citation>
    <scope>NUCLEOTIDE SEQUENCE [LARGE SCALE GENOMIC DNA]</scope>
    <source>
        <strain evidence="2 3">CCTCC AB2011133</strain>
    </source>
</reference>
<evidence type="ECO:0000313" key="3">
    <source>
        <dbReference type="Proteomes" id="UP001561046"/>
    </source>
</evidence>
<evidence type="ECO:0000313" key="2">
    <source>
        <dbReference type="EMBL" id="MEX8193349.1"/>
    </source>
</evidence>
<dbReference type="RefSeq" id="WP_369338546.1">
    <property type="nucleotide sequence ID" value="NZ_JBFYGN010000010.1"/>
</dbReference>
<evidence type="ECO:0000256" key="1">
    <source>
        <dbReference type="SAM" id="Phobius"/>
    </source>
</evidence>
<feature type="transmembrane region" description="Helical" evidence="1">
    <location>
        <begin position="191"/>
        <end position="208"/>
    </location>
</feature>
<evidence type="ECO:0008006" key="4">
    <source>
        <dbReference type="Google" id="ProtNLM"/>
    </source>
</evidence>
<name>A0ABV3ZUS1_9BURK</name>
<accession>A0ABV3ZUS1</accession>